<comment type="caution">
    <text evidence="14">The sequence shown here is derived from an EMBL/GenBank/DDBJ whole genome shotgun (WGS) entry which is preliminary data.</text>
</comment>
<dbReference type="Gene3D" id="2.170.270.10">
    <property type="entry name" value="SET domain"/>
    <property type="match status" value="2"/>
</dbReference>
<dbReference type="GO" id="GO:0005634">
    <property type="term" value="C:nucleus"/>
    <property type="evidence" value="ECO:0007669"/>
    <property type="project" value="TreeGrafter"/>
</dbReference>
<dbReference type="GO" id="GO:0005737">
    <property type="term" value="C:cytoplasm"/>
    <property type="evidence" value="ECO:0007669"/>
    <property type="project" value="TreeGrafter"/>
</dbReference>
<dbReference type="PANTHER" id="PTHR46165:SF7">
    <property type="entry name" value="SET AND MYND DOMAIN-CONTAINING PROTEIN 4"/>
    <property type="match status" value="1"/>
</dbReference>
<dbReference type="PROSITE" id="PS01360">
    <property type="entry name" value="ZF_MYND_1"/>
    <property type="match status" value="1"/>
</dbReference>
<evidence type="ECO:0000256" key="3">
    <source>
        <dbReference type="ARBA" id="ARBA00022691"/>
    </source>
</evidence>
<dbReference type="PROSITE" id="PS50865">
    <property type="entry name" value="ZF_MYND_2"/>
    <property type="match status" value="1"/>
</dbReference>
<proteinExistence type="predicted"/>
<dbReference type="STRING" id="6832.A0A553NU20"/>
<evidence type="ECO:0000256" key="5">
    <source>
        <dbReference type="ARBA" id="ARBA00022771"/>
    </source>
</evidence>
<keyword evidence="4" id="KW-0479">Metal-binding</keyword>
<dbReference type="InterPro" id="IPR046341">
    <property type="entry name" value="SET_dom_sf"/>
</dbReference>
<dbReference type="GO" id="GO:0008757">
    <property type="term" value="F:S-adenosylmethionine-dependent methyltransferase activity"/>
    <property type="evidence" value="ECO:0007669"/>
    <property type="project" value="UniProtKB-ARBA"/>
</dbReference>
<evidence type="ECO:0000256" key="10">
    <source>
        <dbReference type="PROSITE-ProRule" id="PRU00134"/>
    </source>
</evidence>
<dbReference type="GO" id="GO:0008170">
    <property type="term" value="F:N-methyltransferase activity"/>
    <property type="evidence" value="ECO:0007669"/>
    <property type="project" value="UniProtKB-ARBA"/>
</dbReference>
<keyword evidence="2" id="KW-0808">Transferase</keyword>
<reference evidence="14 15" key="1">
    <citation type="journal article" date="2018" name="Nat. Ecol. Evol.">
        <title>Genomic signatures of mitonuclear coevolution across populations of Tigriopus californicus.</title>
        <authorList>
            <person name="Barreto F.S."/>
            <person name="Watson E.T."/>
            <person name="Lima T.G."/>
            <person name="Willett C.S."/>
            <person name="Edmands S."/>
            <person name="Li W."/>
            <person name="Burton R.S."/>
        </authorList>
    </citation>
    <scope>NUCLEOTIDE SEQUENCE [LARGE SCALE GENOMIC DNA]</scope>
    <source>
        <strain evidence="14 15">San Diego</strain>
    </source>
</reference>
<accession>A0A553NU20</accession>
<dbReference type="PROSITE" id="PS50280">
    <property type="entry name" value="SET"/>
    <property type="match status" value="1"/>
</dbReference>
<feature type="region of interest" description="Disordered" evidence="11">
    <location>
        <begin position="234"/>
        <end position="271"/>
    </location>
</feature>
<evidence type="ECO:0000259" key="13">
    <source>
        <dbReference type="PROSITE" id="PS50865"/>
    </source>
</evidence>
<dbReference type="SUPFAM" id="SSF82199">
    <property type="entry name" value="SET domain"/>
    <property type="match status" value="1"/>
</dbReference>
<keyword evidence="5 10" id="KW-0863">Zinc-finger</keyword>
<comment type="function">
    <text evidence="7">Protein-lysine N-methyltransferase. Monomethylates PRMT5, modulating its transcriptional activity. May also act as a histone methyltransferase. Plays a critical role in cardiac development. Acts as a key epigenetic regulator of gene expression during cardiac development via its dual activities as a methyltransferase and negative regulator of HDAC1.</text>
</comment>
<dbReference type="AlphaFoldDB" id="A0A553NU20"/>
<evidence type="ECO:0000256" key="8">
    <source>
        <dbReference type="ARBA" id="ARBA00093635"/>
    </source>
</evidence>
<evidence type="ECO:0000256" key="4">
    <source>
        <dbReference type="ARBA" id="ARBA00022723"/>
    </source>
</evidence>
<dbReference type="InterPro" id="IPR002893">
    <property type="entry name" value="Znf_MYND"/>
</dbReference>
<name>A0A553NU20_TIGCA</name>
<dbReference type="Gene3D" id="6.10.140.2220">
    <property type="match status" value="1"/>
</dbReference>
<feature type="domain" description="MYND-type" evidence="13">
    <location>
        <begin position="335"/>
        <end position="375"/>
    </location>
</feature>
<keyword evidence="3" id="KW-0949">S-adenosyl-L-methionine</keyword>
<evidence type="ECO:0000256" key="9">
    <source>
        <dbReference type="ARBA" id="ARBA00093680"/>
    </source>
</evidence>
<organism evidence="14 15">
    <name type="scientific">Tigriopus californicus</name>
    <name type="common">Marine copepod</name>
    <dbReference type="NCBI Taxonomy" id="6832"/>
    <lineage>
        <taxon>Eukaryota</taxon>
        <taxon>Metazoa</taxon>
        <taxon>Ecdysozoa</taxon>
        <taxon>Arthropoda</taxon>
        <taxon>Crustacea</taxon>
        <taxon>Multicrustacea</taxon>
        <taxon>Hexanauplia</taxon>
        <taxon>Copepoda</taxon>
        <taxon>Harpacticoida</taxon>
        <taxon>Harpacticidae</taxon>
        <taxon>Tigriopus</taxon>
    </lineage>
</organism>
<dbReference type="GO" id="GO:0032259">
    <property type="term" value="P:methylation"/>
    <property type="evidence" value="ECO:0007669"/>
    <property type="project" value="UniProtKB-KW"/>
</dbReference>
<dbReference type="EMBL" id="VCGU01000010">
    <property type="protein sequence ID" value="TRY68906.1"/>
    <property type="molecule type" value="Genomic_DNA"/>
</dbReference>
<sequence>MDYDGDQRLQKYVQTLAKRLQPDFEQIVDPIERIKLVCLQPESGEQLMSNIVPVPASPKPKRSSKIFTGEQTNLVEPSPYLFNWPQKNEDLAKRNREDGNKAFQAANFDLALLLYSEAMRFGPVHELTLEGEDFAVAASNRSATFYQLRQFERCLDDIELALEAGYPTSLLYKLFIRQCKCLLELGKIGEAQAAFDKAVDAIDRSGLKKDLRKGIAAELQGAFINLAKTVKEDDEATQASPLNKEPGIMSSSGKHDDTDNDDGPSSGFTLPPWTQIMSRHPNYPSASEAISINFSDTFGRHVVARRDIQVGEVLFREDPIVWYHCPEDDVTQESCHHCFRFLSFPGIPCPTCSKVVFCTVKCRRQALESYHRYECRLEPLMSSTGLPKVSLITLALRAVVQKPVEFFLENRDKFKEHNVLNGVAQDPDNGDEGNAAGAGDDQRFLSGDYRNLFNLVNHNDSRSPLDTTSKTVFAAFFLQALKATKYFVPKKPSVKVTREDEYFIGHLLLHFIECFQFNTHRIDSIYLNRLIGHDAETRMWKDANQFCIGEFVETVGLGAGIYPTLANVNHSCDPNIILVNMGLRTVAIANRPITAGEQIFDTYGCLFSYMPTADRQITLKNSHWFECGCNPCLENWPIYEKIPRDYLKLPGTSFKYKRCNRKELQKDVDKLKKKIRNKIQEGNLEAARALFNQLAQLLDELVLPPHQDLVNIQRGMKTCIWLQSPNCVKVKEDELLKKRKEQYHAKQK</sequence>
<dbReference type="InterPro" id="IPR052097">
    <property type="entry name" value="SET-MYND_domain_protein"/>
</dbReference>
<dbReference type="InterPro" id="IPR011990">
    <property type="entry name" value="TPR-like_helical_dom_sf"/>
</dbReference>
<dbReference type="OrthoDB" id="6342332at2759"/>
<evidence type="ECO:0000256" key="7">
    <source>
        <dbReference type="ARBA" id="ARBA00093423"/>
    </source>
</evidence>
<feature type="domain" description="SET" evidence="12">
    <location>
        <begin position="288"/>
        <end position="604"/>
    </location>
</feature>
<protein>
    <recommendedName>
        <fullName evidence="8">Protein-lysine N-methyltransferase SMYD4</fullName>
    </recommendedName>
    <alternativeName>
        <fullName evidence="9">SET and MYND domain-containing protein 4</fullName>
    </alternativeName>
</protein>
<dbReference type="SUPFAM" id="SSF144232">
    <property type="entry name" value="HIT/MYND zinc finger-like"/>
    <property type="match status" value="1"/>
</dbReference>
<evidence type="ECO:0000259" key="12">
    <source>
        <dbReference type="PROSITE" id="PS50280"/>
    </source>
</evidence>
<dbReference type="SUPFAM" id="SSF48452">
    <property type="entry name" value="TPR-like"/>
    <property type="match status" value="1"/>
</dbReference>
<dbReference type="Pfam" id="PF00856">
    <property type="entry name" value="SET"/>
    <property type="match status" value="1"/>
</dbReference>
<dbReference type="CDD" id="cd10536">
    <property type="entry name" value="SET_SMYD4"/>
    <property type="match status" value="1"/>
</dbReference>
<dbReference type="Proteomes" id="UP000318571">
    <property type="component" value="Chromosome 1"/>
</dbReference>
<evidence type="ECO:0000256" key="11">
    <source>
        <dbReference type="SAM" id="MobiDB-lite"/>
    </source>
</evidence>
<evidence type="ECO:0000256" key="2">
    <source>
        <dbReference type="ARBA" id="ARBA00022679"/>
    </source>
</evidence>
<dbReference type="PANTHER" id="PTHR46165">
    <property type="entry name" value="SET AND MYND DOMAIN-CONTAINING PROTEIN 4"/>
    <property type="match status" value="1"/>
</dbReference>
<evidence type="ECO:0000256" key="1">
    <source>
        <dbReference type="ARBA" id="ARBA00022603"/>
    </source>
</evidence>
<dbReference type="InterPro" id="IPR001214">
    <property type="entry name" value="SET_dom"/>
</dbReference>
<dbReference type="GO" id="GO:0008276">
    <property type="term" value="F:protein methyltransferase activity"/>
    <property type="evidence" value="ECO:0007669"/>
    <property type="project" value="UniProtKB-ARBA"/>
</dbReference>
<evidence type="ECO:0000313" key="14">
    <source>
        <dbReference type="EMBL" id="TRY68906.1"/>
    </source>
</evidence>
<gene>
    <name evidence="14" type="ORF">TCAL_03792</name>
</gene>
<evidence type="ECO:0000256" key="6">
    <source>
        <dbReference type="ARBA" id="ARBA00022833"/>
    </source>
</evidence>
<dbReference type="Pfam" id="PF01753">
    <property type="entry name" value="zf-MYND"/>
    <property type="match status" value="1"/>
</dbReference>
<dbReference type="GO" id="GO:0008270">
    <property type="term" value="F:zinc ion binding"/>
    <property type="evidence" value="ECO:0007669"/>
    <property type="project" value="UniProtKB-KW"/>
</dbReference>
<keyword evidence="6" id="KW-0862">Zinc</keyword>
<dbReference type="OMA" id="ANCQCLV"/>
<dbReference type="Gene3D" id="1.10.220.160">
    <property type="match status" value="1"/>
</dbReference>
<evidence type="ECO:0000313" key="15">
    <source>
        <dbReference type="Proteomes" id="UP000318571"/>
    </source>
</evidence>
<keyword evidence="15" id="KW-1185">Reference proteome</keyword>
<dbReference type="Gene3D" id="1.25.40.10">
    <property type="entry name" value="Tetratricopeptide repeat domain"/>
    <property type="match status" value="2"/>
</dbReference>
<dbReference type="GO" id="GO:0042826">
    <property type="term" value="F:histone deacetylase binding"/>
    <property type="evidence" value="ECO:0007669"/>
    <property type="project" value="TreeGrafter"/>
</dbReference>
<keyword evidence="1" id="KW-0489">Methyltransferase</keyword>
<dbReference type="InterPro" id="IPR044421">
    <property type="entry name" value="SMYD4_SET"/>
</dbReference>